<evidence type="ECO:0000259" key="1">
    <source>
        <dbReference type="Pfam" id="PF20209"/>
    </source>
</evidence>
<gene>
    <name evidence="2" type="ORF">B0H17DRAFT_922117</name>
</gene>
<dbReference type="AlphaFoldDB" id="A0AAD7E2J2"/>
<accession>A0AAD7E2J2</accession>
<name>A0AAD7E2J2_MYCRO</name>
<feature type="domain" description="DUF6570" evidence="1">
    <location>
        <begin position="5"/>
        <end position="44"/>
    </location>
</feature>
<protein>
    <recommendedName>
        <fullName evidence="1">DUF6570 domain-containing protein</fullName>
    </recommendedName>
</protein>
<sequence length="201" mass="23480">PFSEWLRNKATPLIVLKERVMKALAWLKVHNHLYRDVLVDKSVLCEHDNNDLLPFHIQHISPSAGIDLTTSDYVPGSSFLPNPPFVVVADVDRNAPSHFLRAEALKHLKKSSNNYVEVPHDRKAVNKFNNPDLFPMMYLTLLPYGFGGLEDPRRRTPLSFKRHVKHLFNLVDRRFQEHYSFLFTAFNTRYAFASLRQIRVW</sequence>
<feature type="non-terminal residue" evidence="2">
    <location>
        <position position="201"/>
    </location>
</feature>
<dbReference type="EMBL" id="JARKIE010000012">
    <property type="protein sequence ID" value="KAJ7703571.1"/>
    <property type="molecule type" value="Genomic_DNA"/>
</dbReference>
<comment type="caution">
    <text evidence="2">The sequence shown here is derived from an EMBL/GenBank/DDBJ whole genome shotgun (WGS) entry which is preliminary data.</text>
</comment>
<reference evidence="2" key="1">
    <citation type="submission" date="2023-03" db="EMBL/GenBank/DDBJ databases">
        <title>Massive genome expansion in bonnet fungi (Mycena s.s.) driven by repeated elements and novel gene families across ecological guilds.</title>
        <authorList>
            <consortium name="Lawrence Berkeley National Laboratory"/>
            <person name="Harder C.B."/>
            <person name="Miyauchi S."/>
            <person name="Viragh M."/>
            <person name="Kuo A."/>
            <person name="Thoen E."/>
            <person name="Andreopoulos B."/>
            <person name="Lu D."/>
            <person name="Skrede I."/>
            <person name="Drula E."/>
            <person name="Henrissat B."/>
            <person name="Morin E."/>
            <person name="Kohler A."/>
            <person name="Barry K."/>
            <person name="LaButti K."/>
            <person name="Morin E."/>
            <person name="Salamov A."/>
            <person name="Lipzen A."/>
            <person name="Mereny Z."/>
            <person name="Hegedus B."/>
            <person name="Baldrian P."/>
            <person name="Stursova M."/>
            <person name="Weitz H."/>
            <person name="Taylor A."/>
            <person name="Grigoriev I.V."/>
            <person name="Nagy L.G."/>
            <person name="Martin F."/>
            <person name="Kauserud H."/>
        </authorList>
    </citation>
    <scope>NUCLEOTIDE SEQUENCE</scope>
    <source>
        <strain evidence="2">CBHHK067</strain>
    </source>
</reference>
<dbReference type="InterPro" id="IPR046700">
    <property type="entry name" value="DUF6570"/>
</dbReference>
<dbReference type="Pfam" id="PF20209">
    <property type="entry name" value="DUF6570"/>
    <property type="match status" value="1"/>
</dbReference>
<evidence type="ECO:0000313" key="2">
    <source>
        <dbReference type="EMBL" id="KAJ7703571.1"/>
    </source>
</evidence>
<keyword evidence="3" id="KW-1185">Reference proteome</keyword>
<dbReference type="Proteomes" id="UP001221757">
    <property type="component" value="Unassembled WGS sequence"/>
</dbReference>
<organism evidence="2 3">
    <name type="scientific">Mycena rosella</name>
    <name type="common">Pink bonnet</name>
    <name type="synonym">Agaricus rosellus</name>
    <dbReference type="NCBI Taxonomy" id="1033263"/>
    <lineage>
        <taxon>Eukaryota</taxon>
        <taxon>Fungi</taxon>
        <taxon>Dikarya</taxon>
        <taxon>Basidiomycota</taxon>
        <taxon>Agaricomycotina</taxon>
        <taxon>Agaricomycetes</taxon>
        <taxon>Agaricomycetidae</taxon>
        <taxon>Agaricales</taxon>
        <taxon>Marasmiineae</taxon>
        <taxon>Mycenaceae</taxon>
        <taxon>Mycena</taxon>
    </lineage>
</organism>
<proteinExistence type="predicted"/>
<evidence type="ECO:0000313" key="3">
    <source>
        <dbReference type="Proteomes" id="UP001221757"/>
    </source>
</evidence>